<reference evidence="3" key="1">
    <citation type="submission" date="2015-05" db="EMBL/GenBank/DDBJ databases">
        <authorList>
            <person name="Wilson R.K."/>
            <person name="Warren W.C."/>
            <person name="Olafson P."/>
        </authorList>
    </citation>
    <scope>NUCLEOTIDE SEQUENCE [LARGE SCALE GENOMIC DNA]</scope>
    <source>
        <strain evidence="3">USDA</strain>
    </source>
</reference>
<accession>A0A1I8NRP4</accession>
<feature type="region of interest" description="Disordered" evidence="1">
    <location>
        <begin position="203"/>
        <end position="237"/>
    </location>
</feature>
<keyword evidence="3" id="KW-1185">Reference proteome</keyword>
<dbReference type="OrthoDB" id="8031641at2759"/>
<feature type="region of interest" description="Disordered" evidence="1">
    <location>
        <begin position="405"/>
        <end position="441"/>
    </location>
</feature>
<feature type="region of interest" description="Disordered" evidence="1">
    <location>
        <begin position="292"/>
        <end position="314"/>
    </location>
</feature>
<gene>
    <name evidence="2" type="primary">106080650</name>
</gene>
<evidence type="ECO:0000313" key="2">
    <source>
        <dbReference type="EnsemblMetazoa" id="SCAU001441-PB"/>
    </source>
</evidence>
<dbReference type="VEuPathDB" id="VectorBase:SCAU001441"/>
<evidence type="ECO:0000256" key="1">
    <source>
        <dbReference type="SAM" id="MobiDB-lite"/>
    </source>
</evidence>
<feature type="region of interest" description="Disordered" evidence="1">
    <location>
        <begin position="63"/>
        <end position="90"/>
    </location>
</feature>
<feature type="compositionally biased region" description="Low complexity" evidence="1">
    <location>
        <begin position="221"/>
        <end position="236"/>
    </location>
</feature>
<feature type="compositionally biased region" description="Polar residues" evidence="1">
    <location>
        <begin position="407"/>
        <end position="418"/>
    </location>
</feature>
<protein>
    <submittedName>
        <fullName evidence="2">Uncharacterized protein</fullName>
    </submittedName>
</protein>
<dbReference type="EnsemblMetazoa" id="SCAU001441-RA">
    <property type="protein sequence ID" value="SCAU001441-PA"/>
    <property type="gene ID" value="SCAU001441"/>
</dbReference>
<sequence length="485" mass="52350">MPMRCAVGDHELVDGVNVTDPKIINFIQKLHKDFRTLSVICKNCKRHAEYMYEVKMKRAIAKAREKRSSRSNIDSVSSAHISSSSSSRISTDSIDAMVNKTPLHRSLQNQSHPKMIVSPAKSNQERSVLKNTTSRKNLSLSLMQKQLEQRVIIPTASNAMALSNKPRIQTMVSIPSDLIFSPTIYHDDDVQNTVDVQTSNSLTMAMNGGRRGSSSDRENQSFQTTITSSSTKTAETVVQVHQPLTSRDNSLQATDFTRKTENTSAATTTTTANVSKRTSTYTIASATVMLPSPPSNVRLSQEPSTSTAGAAKNTKAVNTTKAATLNSTSTKVQTTAAGAKIKTFLKLTHTAKVTKATSKVLPSTTASSSSTSAVVPTAAANNAQQSSQIRLSQEPSTSKGIVVATPRSHNAATATATSGKRLFSAHQTSDDAEVDDDDDEPMLSLNAFNGTRLPHVQPIIKRSRQNFTHPNPDVMDIYLKGITGG</sequence>
<proteinExistence type="predicted"/>
<organism evidence="2 3">
    <name type="scientific">Stomoxys calcitrans</name>
    <name type="common">Stable fly</name>
    <name type="synonym">Conops calcitrans</name>
    <dbReference type="NCBI Taxonomy" id="35570"/>
    <lineage>
        <taxon>Eukaryota</taxon>
        <taxon>Metazoa</taxon>
        <taxon>Ecdysozoa</taxon>
        <taxon>Arthropoda</taxon>
        <taxon>Hexapoda</taxon>
        <taxon>Insecta</taxon>
        <taxon>Pterygota</taxon>
        <taxon>Neoptera</taxon>
        <taxon>Endopterygota</taxon>
        <taxon>Diptera</taxon>
        <taxon>Brachycera</taxon>
        <taxon>Muscomorpha</taxon>
        <taxon>Muscoidea</taxon>
        <taxon>Muscidae</taxon>
        <taxon>Stomoxys</taxon>
    </lineage>
</organism>
<feature type="compositionally biased region" description="Polar residues" evidence="1">
    <location>
        <begin position="295"/>
        <end position="306"/>
    </location>
</feature>
<dbReference type="EnsemblMetazoa" id="SCAU001441-RB">
    <property type="protein sequence ID" value="SCAU001441-PB"/>
    <property type="gene ID" value="SCAU001441"/>
</dbReference>
<dbReference type="AlphaFoldDB" id="A0A1I8NRP4"/>
<dbReference type="KEGG" id="scac:106080650"/>
<dbReference type="Proteomes" id="UP000095300">
    <property type="component" value="Unassembled WGS sequence"/>
</dbReference>
<name>A0A1I8NRP4_STOCA</name>
<feature type="compositionally biased region" description="Low complexity" evidence="1">
    <location>
        <begin position="70"/>
        <end position="90"/>
    </location>
</feature>
<reference evidence="2" key="2">
    <citation type="submission" date="2020-05" db="UniProtKB">
        <authorList>
            <consortium name="EnsemblMetazoa"/>
        </authorList>
    </citation>
    <scope>IDENTIFICATION</scope>
    <source>
        <strain evidence="2">USDA</strain>
    </source>
</reference>
<feature type="compositionally biased region" description="Acidic residues" evidence="1">
    <location>
        <begin position="430"/>
        <end position="441"/>
    </location>
</feature>
<evidence type="ECO:0000313" key="3">
    <source>
        <dbReference type="Proteomes" id="UP000095300"/>
    </source>
</evidence>